<dbReference type="GO" id="GO:0021685">
    <property type="term" value="P:cerebellar granular layer structural organization"/>
    <property type="evidence" value="ECO:0007669"/>
    <property type="project" value="Ensembl"/>
</dbReference>
<keyword evidence="4" id="KW-0963">Cytoplasm</keyword>
<dbReference type="InterPro" id="IPR027417">
    <property type="entry name" value="P-loop_NTPase"/>
</dbReference>
<dbReference type="InterPro" id="IPR032405">
    <property type="entry name" value="Kinesin_assoc"/>
</dbReference>
<dbReference type="PRINTS" id="PR00380">
    <property type="entry name" value="KINESINHEAVY"/>
</dbReference>
<dbReference type="PROSITE" id="PS00411">
    <property type="entry name" value="KINESIN_MOTOR_1"/>
    <property type="match status" value="1"/>
</dbReference>
<dbReference type="GO" id="GO:0043524">
    <property type="term" value="P:negative regulation of neuron apoptotic process"/>
    <property type="evidence" value="ECO:0007669"/>
    <property type="project" value="Ensembl"/>
</dbReference>
<keyword evidence="9 16" id="KW-0175">Coiled coil</keyword>
<feature type="compositionally biased region" description="Polar residues" evidence="17">
    <location>
        <begin position="99"/>
        <end position="118"/>
    </location>
</feature>
<dbReference type="InterPro" id="IPR036961">
    <property type="entry name" value="Kinesin_motor_dom_sf"/>
</dbReference>
<dbReference type="InterPro" id="IPR001752">
    <property type="entry name" value="Kinesin_motor_dom"/>
</dbReference>
<comment type="similarity">
    <text evidence="15">Belongs to the TRAFAC class myosin-kinesin ATPase superfamily. Kinesin family.</text>
</comment>
<evidence type="ECO:0000256" key="6">
    <source>
        <dbReference type="ARBA" id="ARBA00022701"/>
    </source>
</evidence>
<comment type="subunit">
    <text evidence="13">Directly interacts with PRC1 within a complex also containing KIF4A, KIF20A and KIF23; targets to the central spindle. Directly interacts with CIT depending on the activation state of the kinase (stronger interaction with the kinase-dead form); targets to the midbody. Interacts with ARRB2; the interaction is detected in the nucleus upon OR1D2 stimulation. Interacts with AKT1; the interaction is detected in the plasma membrane upon INS stimulation and promotes AKT1 phosphorylation. Interacts with SVIL; at midbody during cytokinesis. Interacts with RADIL (via PDZ domain); recruits RADIL to the microtubule network restricting RADIL from interaction with activated RAP1A.</text>
</comment>
<feature type="coiled-coil region" evidence="16">
    <location>
        <begin position="715"/>
        <end position="793"/>
    </location>
</feature>
<evidence type="ECO:0000256" key="3">
    <source>
        <dbReference type="ARBA" id="ARBA00004214"/>
    </source>
</evidence>
<feature type="region of interest" description="Disordered" evidence="17">
    <location>
        <begin position="247"/>
        <end position="348"/>
    </location>
</feature>
<keyword evidence="12" id="KW-0539">Nucleus</keyword>
<feature type="region of interest" description="Disordered" evidence="17">
    <location>
        <begin position="91"/>
        <end position="120"/>
    </location>
</feature>
<dbReference type="GO" id="GO:0005886">
    <property type="term" value="C:plasma membrane"/>
    <property type="evidence" value="ECO:0007669"/>
    <property type="project" value="Ensembl"/>
</dbReference>
<dbReference type="Gene3D" id="2.60.200.20">
    <property type="match status" value="1"/>
</dbReference>
<keyword evidence="11" id="KW-0206">Cytoskeleton</keyword>
<dbReference type="GO" id="GO:0030334">
    <property type="term" value="P:regulation of cell migration"/>
    <property type="evidence" value="ECO:0007669"/>
    <property type="project" value="Ensembl"/>
</dbReference>
<dbReference type="GO" id="GO:1903429">
    <property type="term" value="P:regulation of cell maturation"/>
    <property type="evidence" value="ECO:0007669"/>
    <property type="project" value="Ensembl"/>
</dbReference>
<dbReference type="GO" id="GO:0051233">
    <property type="term" value="C:spindle midzone"/>
    <property type="evidence" value="ECO:0007669"/>
    <property type="project" value="Ensembl"/>
</dbReference>
<dbReference type="SUPFAM" id="SSF49879">
    <property type="entry name" value="SMAD/FHA domain"/>
    <property type="match status" value="1"/>
</dbReference>
<evidence type="ECO:0000259" key="19">
    <source>
        <dbReference type="PROSITE" id="PS50067"/>
    </source>
</evidence>
<dbReference type="InterPro" id="IPR056523">
    <property type="entry name" value="4HB_KIF14"/>
</dbReference>
<dbReference type="GO" id="GO:0032467">
    <property type="term" value="P:positive regulation of cytokinesis"/>
    <property type="evidence" value="ECO:0007669"/>
    <property type="project" value="Ensembl"/>
</dbReference>
<dbReference type="Gene3D" id="3.40.850.10">
    <property type="entry name" value="Kinesin motor domain"/>
    <property type="match status" value="1"/>
</dbReference>
<dbReference type="PANTHER" id="PTHR47117:SF7">
    <property type="entry name" value="KINESIN-LIKE PROTEIN KIF14"/>
    <property type="match status" value="1"/>
</dbReference>
<reference evidence="20" key="2">
    <citation type="submission" date="2025-08" db="UniProtKB">
        <authorList>
            <consortium name="Ensembl"/>
        </authorList>
    </citation>
    <scope>IDENTIFICATION</scope>
</reference>
<dbReference type="Ensembl" id="ENSSHBT00005007316.1">
    <property type="protein sequence ID" value="ENSSHBP00005006064.1"/>
    <property type="gene ID" value="ENSSHBG00005005267.1"/>
</dbReference>
<dbReference type="GO" id="GO:0021846">
    <property type="term" value="P:cell proliferation in forebrain"/>
    <property type="evidence" value="ECO:0007669"/>
    <property type="project" value="Ensembl"/>
</dbReference>
<evidence type="ECO:0000256" key="10">
    <source>
        <dbReference type="ARBA" id="ARBA00023175"/>
    </source>
</evidence>
<reference evidence="20" key="3">
    <citation type="submission" date="2025-09" db="UniProtKB">
        <authorList>
            <consortium name="Ensembl"/>
        </authorList>
    </citation>
    <scope>IDENTIFICATION</scope>
</reference>
<dbReference type="InterPro" id="IPR000253">
    <property type="entry name" value="FHA_dom"/>
</dbReference>
<feature type="binding site" evidence="15">
    <location>
        <begin position="448"/>
        <end position="455"/>
    </location>
    <ligand>
        <name>ATP</name>
        <dbReference type="ChEBI" id="CHEBI:30616"/>
    </ligand>
</feature>
<dbReference type="OMA" id="VVLIKHW"/>
<dbReference type="GO" id="GO:0032487">
    <property type="term" value="P:regulation of Rap protein signal transduction"/>
    <property type="evidence" value="ECO:0007669"/>
    <property type="project" value="Ensembl"/>
</dbReference>
<dbReference type="GO" id="GO:0008284">
    <property type="term" value="P:positive regulation of cell population proliferation"/>
    <property type="evidence" value="ECO:0007669"/>
    <property type="project" value="Ensembl"/>
</dbReference>
<dbReference type="InterPro" id="IPR019821">
    <property type="entry name" value="Kinesin_motor_CS"/>
</dbReference>
<accession>A0A672TYM1</accession>
<evidence type="ECO:0000256" key="2">
    <source>
        <dbReference type="ARBA" id="ARBA00004186"/>
    </source>
</evidence>
<dbReference type="GO" id="GO:0010389">
    <property type="term" value="P:regulation of G2/M transition of mitotic cell cycle"/>
    <property type="evidence" value="ECO:0007669"/>
    <property type="project" value="Ensembl"/>
</dbReference>
<dbReference type="SUPFAM" id="SSF52540">
    <property type="entry name" value="P-loop containing nucleoside triphosphate hydrolases"/>
    <property type="match status" value="1"/>
</dbReference>
<dbReference type="GO" id="GO:0001558">
    <property type="term" value="P:regulation of cell growth"/>
    <property type="evidence" value="ECO:0007669"/>
    <property type="project" value="Ensembl"/>
</dbReference>
<gene>
    <name evidence="20" type="primary">KIF14</name>
</gene>
<evidence type="ECO:0000256" key="1">
    <source>
        <dbReference type="ARBA" id="ARBA00004123"/>
    </source>
</evidence>
<feature type="domain" description="FHA" evidence="18">
    <location>
        <begin position="828"/>
        <end position="879"/>
    </location>
</feature>
<dbReference type="GO" id="GO:0008574">
    <property type="term" value="F:plus-end-directed microtubule motor activity"/>
    <property type="evidence" value="ECO:0007669"/>
    <property type="project" value="Ensembl"/>
</dbReference>
<evidence type="ECO:0000256" key="12">
    <source>
        <dbReference type="ARBA" id="ARBA00023242"/>
    </source>
</evidence>
<organism evidence="20 21">
    <name type="scientific">Strigops habroptila</name>
    <name type="common">Kakapo</name>
    <dbReference type="NCBI Taxonomy" id="2489341"/>
    <lineage>
        <taxon>Eukaryota</taxon>
        <taxon>Metazoa</taxon>
        <taxon>Chordata</taxon>
        <taxon>Craniata</taxon>
        <taxon>Vertebrata</taxon>
        <taxon>Euteleostomi</taxon>
        <taxon>Archelosauria</taxon>
        <taxon>Archosauria</taxon>
        <taxon>Dinosauria</taxon>
        <taxon>Saurischia</taxon>
        <taxon>Theropoda</taxon>
        <taxon>Coelurosauria</taxon>
        <taxon>Aves</taxon>
        <taxon>Neognathae</taxon>
        <taxon>Neoaves</taxon>
        <taxon>Telluraves</taxon>
        <taxon>Australaves</taxon>
        <taxon>Psittaciformes</taxon>
        <taxon>Psittacidae</taxon>
        <taxon>Strigops</taxon>
    </lineage>
</organism>
<keyword evidence="6" id="KW-0493">Microtubule</keyword>
<feature type="domain" description="Kinesin motor" evidence="19">
    <location>
        <begin position="359"/>
        <end position="704"/>
    </location>
</feature>
<dbReference type="PROSITE" id="PS50006">
    <property type="entry name" value="FHA_DOMAIN"/>
    <property type="match status" value="1"/>
</dbReference>
<evidence type="ECO:0000256" key="17">
    <source>
        <dbReference type="SAM" id="MobiDB-lite"/>
    </source>
</evidence>
<feature type="coiled-coil region" evidence="16">
    <location>
        <begin position="932"/>
        <end position="1074"/>
    </location>
</feature>
<reference evidence="20 21" key="1">
    <citation type="submission" date="2019-11" db="EMBL/GenBank/DDBJ databases">
        <title>Strigops habroptila (kakapo) genome, bStrHab1, primary haplotype, v2.</title>
        <authorList>
            <person name="Jarvis E.D."/>
            <person name="Howard J."/>
            <person name="Rhie A."/>
            <person name="Phillippy A."/>
            <person name="Korlach J."/>
            <person name="Digby A."/>
            <person name="Iorns D."/>
            <person name="Eason D."/>
            <person name="Robertson B."/>
            <person name="Raemaekers T."/>
            <person name="Howe K."/>
            <person name="Lewin H."/>
            <person name="Damas J."/>
            <person name="Hastie A."/>
            <person name="Tracey A."/>
            <person name="Chow W."/>
            <person name="Fedrigo O."/>
        </authorList>
    </citation>
    <scope>NUCLEOTIDE SEQUENCE [LARGE SCALE GENOMIC DNA]</scope>
</reference>
<evidence type="ECO:0000256" key="14">
    <source>
        <dbReference type="ARBA" id="ARBA00073220"/>
    </source>
</evidence>
<dbReference type="GO" id="GO:0008017">
    <property type="term" value="F:microtubule binding"/>
    <property type="evidence" value="ECO:0007669"/>
    <property type="project" value="Ensembl"/>
</dbReference>
<feature type="compositionally biased region" description="Polar residues" evidence="17">
    <location>
        <begin position="7"/>
        <end position="42"/>
    </location>
</feature>
<feature type="region of interest" description="Disordered" evidence="17">
    <location>
        <begin position="1"/>
        <end position="48"/>
    </location>
</feature>
<dbReference type="GO" id="GO:0019901">
    <property type="term" value="F:protein kinase binding"/>
    <property type="evidence" value="ECO:0007669"/>
    <property type="project" value="Ensembl"/>
</dbReference>
<dbReference type="Proteomes" id="UP000472266">
    <property type="component" value="Chromosome 9"/>
</dbReference>
<keyword evidence="7 15" id="KW-0547">Nucleotide-binding</keyword>
<evidence type="ECO:0000256" key="7">
    <source>
        <dbReference type="ARBA" id="ARBA00022741"/>
    </source>
</evidence>
<sequence length="1572" mass="176793">MPIYTVPTRSPSEAQRTTTLQKASSQNAFTSSKVSGWQLQSHESGEEKDSLLSCSQNKTEEVNRTYVISACKKVGDVSTTFKPEVRLTLQRRTGASKKPVSSSEQLHANTSQGMQNTQMEKRLTLQKRVRTSSMEKTKITRSTVPGIENNDFVAQRNDKIALTPNINTNDTRDIKPSFKLVEGQSNTKLQCNLNSKDSFGFVDGLRENNSCVRLKYRTSAVDTKFQNEVPKSEQFITSKYTNKLSGEQLNENGNINKPAEKQRLPHLVIKHNSLERLRTPTKGSTEGFKLAPKISTSQDQPSLSASNEQTPNLQILARKKTSVTSSPSVSRSSKPKENTETFAESSSTEKDVFQVENSKVIVAVRVRPFSNREKNENSLPVISMNGSETSVRNPATNQAYSFSYDFSFWSFDKWHPNFASQATIYRTLAVPLLKRAFEGYNACLFAYGQTGSGKSYTMMGFDEDRGIIPRLCEDLFTQIEQMDKQQVLYHLEMSFFEVYNEKIHDLLVFKAESGQKKEPLRVREHPVLGPYVEGLTVLVSHPGFYLLQSWLELGNKQRATAATAMNDKSSRSHSVFTLVMTQTKVEFVDEEQCDRRLTSHINLIDLAGSECCLTAQTGGERLKEGVSINKSLLTLGKVISALSKQSRNGKKTFIPYRESVLTWLLKESLGGNSQTAMIATVSPAASSTEETLSTLRYAKQACSIINTAKVNEDVNAKLIRELKAEIEKLKAAQKSALNTDPEKYRRYLQEITSLRVKLHQQEKDMAEMQRAWKEKFEQAEKRKLEDAKELQKAGIAFKMDNHLPNLVNLSEDPQLSEVLLYMIKEGETTVGRYTPNSKHDIQLSGVLIADDHCVIKNTVGKVSIIPLGEAKTYVNGRCILNSTVLHHGDRVILGGDHYFRFNHPVEVQKVKTSSCGTTSLHDGPKDFEFAKNELLIAQRAQLESEIEEARLKAKEEMMQSVQIAKEMVQQELTSQKEAYESKIKSLEAEVREESLKKQIQELNNQKAATKIQELEKAKQNLELELQFNKKRLEMETLATKQALEDHTIRHAKILEALEAEKQKIAEEIDSLQKNRGSGNKTVTVPLNWNSLKLSVMIKEANTISNELGKNTVFYRHDKIDAKTGAVSSVQVQVRNIKLGIATFWSLEKFECKLAAMKELYESNDRSKAADVFYDPADEWEPDLSDASVSSLSRRRSRSFMKNRRISGCLSEIKLQPIQNIQTSYISGPQNKSSMCPSFSESFLPGICKESINSALDLLEQNHEGGKSIADSVLTNLFVIFSGASAISKAYEQQDEECQENFFSLDHAAQSYSIRIISAFDQLVILTKLWLNNVQKCPRPTKVDEEIKQEVKNLGGYLQLLLQGCSSDISSMVTEALSKVNRTVKQTLKSIGHLAVVTQTDISFSEENNIPPTSLQVKNDLLEIMIRNSNFNVDITFSVTVLRSELLRSYRNTSSLRSFAENICVVAGYLNNYFSLFALSSPSANNPIQKKNMPFMNLDELDSLVDSLIINFEQGQLLLKSQTLIDETTETQGRSVVTDEVEFAWKQKVIPKHTLQSSSPFPAELSPGRIQWV</sequence>
<evidence type="ECO:0000256" key="5">
    <source>
        <dbReference type="ARBA" id="ARBA00022553"/>
    </source>
</evidence>
<dbReference type="GO" id="GO:0051301">
    <property type="term" value="P:cell division"/>
    <property type="evidence" value="ECO:0007669"/>
    <property type="project" value="Ensembl"/>
</dbReference>
<dbReference type="GO" id="GO:0034446">
    <property type="term" value="P:substrate adhesion-dependent cell spreading"/>
    <property type="evidence" value="ECO:0007669"/>
    <property type="project" value="Ensembl"/>
</dbReference>
<keyword evidence="10 15" id="KW-0505">Motor protein</keyword>
<evidence type="ECO:0000313" key="20">
    <source>
        <dbReference type="Ensembl" id="ENSSHBP00005006064.1"/>
    </source>
</evidence>
<dbReference type="GO" id="GO:0005634">
    <property type="term" value="C:nucleus"/>
    <property type="evidence" value="ECO:0007669"/>
    <property type="project" value="UniProtKB-SubCell"/>
</dbReference>
<evidence type="ECO:0000256" key="13">
    <source>
        <dbReference type="ARBA" id="ARBA00064520"/>
    </source>
</evidence>
<dbReference type="GO" id="GO:0033624">
    <property type="term" value="P:negative regulation of integrin activation"/>
    <property type="evidence" value="ECO:0007669"/>
    <property type="project" value="Ensembl"/>
</dbReference>
<dbReference type="PROSITE" id="PS50067">
    <property type="entry name" value="KINESIN_MOTOR_2"/>
    <property type="match status" value="1"/>
</dbReference>
<comment type="subcellular location">
    <subcellularLocation>
        <location evidence="2">Cytoplasm</location>
        <location evidence="2">Cytoskeleton</location>
        <location evidence="2">Spindle</location>
    </subcellularLocation>
    <subcellularLocation>
        <location evidence="3">Midbody</location>
    </subcellularLocation>
    <subcellularLocation>
        <location evidence="1">Nucleus</location>
    </subcellularLocation>
</comment>
<dbReference type="GO" id="GO:2000045">
    <property type="term" value="P:regulation of G1/S transition of mitotic cell cycle"/>
    <property type="evidence" value="ECO:0007669"/>
    <property type="project" value="Ensembl"/>
</dbReference>
<dbReference type="GO" id="GO:0031641">
    <property type="term" value="P:regulation of myelination"/>
    <property type="evidence" value="ECO:0007669"/>
    <property type="project" value="Ensembl"/>
</dbReference>
<feature type="compositionally biased region" description="Low complexity" evidence="17">
    <location>
        <begin position="322"/>
        <end position="332"/>
    </location>
</feature>
<dbReference type="GO" id="GO:0007080">
    <property type="term" value="P:mitotic metaphase chromosome alignment"/>
    <property type="evidence" value="ECO:0007669"/>
    <property type="project" value="Ensembl"/>
</dbReference>
<evidence type="ECO:0000256" key="16">
    <source>
        <dbReference type="SAM" id="Coils"/>
    </source>
</evidence>
<dbReference type="Pfam" id="PF23313">
    <property type="entry name" value="4HB_KIF14"/>
    <property type="match status" value="1"/>
</dbReference>
<keyword evidence="8 15" id="KW-0067">ATP-binding</keyword>
<evidence type="ECO:0000256" key="8">
    <source>
        <dbReference type="ARBA" id="ARBA00022840"/>
    </source>
</evidence>
<dbReference type="GO" id="GO:0007018">
    <property type="term" value="P:microtubule-based movement"/>
    <property type="evidence" value="ECO:0007669"/>
    <property type="project" value="InterPro"/>
</dbReference>
<dbReference type="SMART" id="SM00129">
    <property type="entry name" value="KISc"/>
    <property type="match status" value="1"/>
</dbReference>
<proteinExistence type="inferred from homology"/>
<dbReference type="InParanoid" id="A0A672TYM1"/>
<dbReference type="InterPro" id="IPR008984">
    <property type="entry name" value="SMAD_FHA_dom_sf"/>
</dbReference>
<dbReference type="GO" id="GO:0021772">
    <property type="term" value="P:olfactory bulb development"/>
    <property type="evidence" value="ECO:0007669"/>
    <property type="project" value="Ensembl"/>
</dbReference>
<dbReference type="GO" id="GO:0005829">
    <property type="term" value="C:cytosol"/>
    <property type="evidence" value="ECO:0007669"/>
    <property type="project" value="Ensembl"/>
</dbReference>
<dbReference type="GO" id="GO:0031146">
    <property type="term" value="P:SCF-dependent proteasomal ubiquitin-dependent protein catabolic process"/>
    <property type="evidence" value="ECO:0007669"/>
    <property type="project" value="Ensembl"/>
</dbReference>
<dbReference type="GO" id="GO:0090543">
    <property type="term" value="C:Flemming body"/>
    <property type="evidence" value="ECO:0007669"/>
    <property type="project" value="Ensembl"/>
</dbReference>
<feature type="compositionally biased region" description="Polar residues" evidence="17">
    <location>
        <begin position="294"/>
        <end position="313"/>
    </location>
</feature>
<evidence type="ECO:0000256" key="9">
    <source>
        <dbReference type="ARBA" id="ARBA00023054"/>
    </source>
</evidence>
<evidence type="ECO:0000256" key="4">
    <source>
        <dbReference type="ARBA" id="ARBA00022490"/>
    </source>
</evidence>
<dbReference type="GeneTree" id="ENSGT00940000156834"/>
<dbReference type="CDD" id="cd22707">
    <property type="entry name" value="FHA_KIF14"/>
    <property type="match status" value="1"/>
</dbReference>
<dbReference type="GO" id="GO:0030165">
    <property type="term" value="F:PDZ domain binding"/>
    <property type="evidence" value="ECO:0007669"/>
    <property type="project" value="Ensembl"/>
</dbReference>
<dbReference type="GO" id="GO:0045184">
    <property type="term" value="P:establishment of protein localization"/>
    <property type="evidence" value="ECO:0007669"/>
    <property type="project" value="Ensembl"/>
</dbReference>
<keyword evidence="5" id="KW-0597">Phosphoprotein</keyword>
<evidence type="ECO:0000313" key="21">
    <source>
        <dbReference type="Proteomes" id="UP000472266"/>
    </source>
</evidence>
<dbReference type="GO" id="GO:0021693">
    <property type="term" value="P:cerebellar Purkinje cell layer structural organization"/>
    <property type="evidence" value="ECO:0007669"/>
    <property type="project" value="Ensembl"/>
</dbReference>
<dbReference type="Pfam" id="PF16183">
    <property type="entry name" value="Kinesin_assoc"/>
    <property type="match status" value="1"/>
</dbReference>
<dbReference type="GO" id="GO:0005524">
    <property type="term" value="F:ATP binding"/>
    <property type="evidence" value="ECO:0007669"/>
    <property type="project" value="UniProtKB-UniRule"/>
</dbReference>
<evidence type="ECO:0000256" key="15">
    <source>
        <dbReference type="PROSITE-ProRule" id="PRU00283"/>
    </source>
</evidence>
<dbReference type="GO" id="GO:0005874">
    <property type="term" value="C:microtubule"/>
    <property type="evidence" value="ECO:0007669"/>
    <property type="project" value="UniProtKB-KW"/>
</dbReference>
<dbReference type="SMART" id="SM00240">
    <property type="entry name" value="FHA"/>
    <property type="match status" value="1"/>
</dbReference>
<evidence type="ECO:0000259" key="18">
    <source>
        <dbReference type="PROSITE" id="PS50006"/>
    </source>
</evidence>
<protein>
    <recommendedName>
        <fullName evidence="14">Kinesin-like protein KIF14</fullName>
    </recommendedName>
</protein>
<evidence type="ECO:0000256" key="11">
    <source>
        <dbReference type="ARBA" id="ARBA00023212"/>
    </source>
</evidence>
<dbReference type="Pfam" id="PF00498">
    <property type="entry name" value="FHA"/>
    <property type="match status" value="1"/>
</dbReference>
<dbReference type="GO" id="GO:0016887">
    <property type="term" value="F:ATP hydrolysis activity"/>
    <property type="evidence" value="ECO:0007669"/>
    <property type="project" value="Ensembl"/>
</dbReference>
<dbReference type="GO" id="GO:0021987">
    <property type="term" value="P:cerebral cortex development"/>
    <property type="evidence" value="ECO:0007669"/>
    <property type="project" value="Ensembl"/>
</dbReference>
<name>A0A672TYM1_STRHB</name>
<dbReference type="GO" id="GO:0030155">
    <property type="term" value="P:regulation of cell adhesion"/>
    <property type="evidence" value="ECO:0007669"/>
    <property type="project" value="Ensembl"/>
</dbReference>
<dbReference type="Pfam" id="PF00225">
    <property type="entry name" value="Kinesin"/>
    <property type="match status" value="1"/>
</dbReference>
<dbReference type="FunFam" id="2.60.200.20:FF:000020">
    <property type="entry name" value="Kinesin family member 14"/>
    <property type="match status" value="1"/>
</dbReference>
<keyword evidence="21" id="KW-1185">Reference proteome</keyword>
<dbReference type="PANTHER" id="PTHR47117">
    <property type="entry name" value="STAR-RELATED LIPID TRANSFER PROTEIN 9"/>
    <property type="match status" value="1"/>
</dbReference>
<dbReference type="FunFam" id="3.40.850.10:FF:000042">
    <property type="entry name" value="Kinesin family member 14"/>
    <property type="match status" value="1"/>
</dbReference>